<dbReference type="InterPro" id="IPR024294">
    <property type="entry name" value="DUF3810"/>
</dbReference>
<reference evidence="2 3" key="1">
    <citation type="submission" date="2018-04" db="EMBL/GenBank/DDBJ databases">
        <title>Chitinophaga fuyangensis sp. nov., isolated from soil in a chemical factory.</title>
        <authorList>
            <person name="Chen K."/>
        </authorList>
    </citation>
    <scope>NUCLEOTIDE SEQUENCE [LARGE SCALE GENOMIC DNA]</scope>
    <source>
        <strain evidence="2 3">LY-1</strain>
    </source>
</reference>
<dbReference type="Proteomes" id="UP000244450">
    <property type="component" value="Unassembled WGS sequence"/>
</dbReference>
<feature type="transmembrane region" description="Helical" evidence="1">
    <location>
        <begin position="58"/>
        <end position="80"/>
    </location>
</feature>
<dbReference type="RefSeq" id="WP_108689324.1">
    <property type="nucleotide sequence ID" value="NZ_QCYK01000004.1"/>
</dbReference>
<gene>
    <name evidence="2" type="ORF">DCC81_24080</name>
</gene>
<proteinExistence type="predicted"/>
<feature type="transmembrane region" description="Helical" evidence="1">
    <location>
        <begin position="12"/>
        <end position="38"/>
    </location>
</feature>
<dbReference type="EMBL" id="QCYK01000004">
    <property type="protein sequence ID" value="PUZ21672.1"/>
    <property type="molecule type" value="Genomic_DNA"/>
</dbReference>
<evidence type="ECO:0008006" key="4">
    <source>
        <dbReference type="Google" id="ProtNLM"/>
    </source>
</evidence>
<evidence type="ECO:0000313" key="3">
    <source>
        <dbReference type="Proteomes" id="UP000244450"/>
    </source>
</evidence>
<comment type="caution">
    <text evidence="2">The sequence shown here is derived from an EMBL/GenBank/DDBJ whole genome shotgun (WGS) entry which is preliminary data.</text>
</comment>
<name>A0A2T7BBA2_9BACT</name>
<evidence type="ECO:0000256" key="1">
    <source>
        <dbReference type="SAM" id="Phobius"/>
    </source>
</evidence>
<keyword evidence="1" id="KW-0812">Transmembrane</keyword>
<keyword evidence="1" id="KW-0472">Membrane</keyword>
<keyword evidence="3" id="KW-1185">Reference proteome</keyword>
<accession>A0A2T7BBA2</accession>
<dbReference type="AlphaFoldDB" id="A0A2T7BBA2"/>
<keyword evidence="1" id="KW-1133">Transmembrane helix</keyword>
<evidence type="ECO:0000313" key="2">
    <source>
        <dbReference type="EMBL" id="PUZ21672.1"/>
    </source>
</evidence>
<sequence>MELKAKINRQLYSIASVIIVLLLLKLAFESASFSHFYFHRWYPWVSSIFRSALGIVKISVGDVIYSVWVITGFIFLLKLLHKLFTGQWARLFYMLLKGVRTLLGLYLGFLLLWGYNYNRDAVAENLHLKSGEYSTHALQALADTLLHQVNTLRPALGDTFALQFSIPDDSLFTAGRNAYARAADNQPALRHEHLSVKATLFGHWLNYTGVAGYLNPFTAEAQVNTTVPGFVLPFNVCHEMAHQLGYAREEEANFIGFLAASHSTDLRFRYGAHYEMLLYTISQLARSNDTLAKATWQQAYAGVRNDYRAVKAFYKPYRGAADASFSFLFDRYLKANNQQQGIDSYDDVVGWLLAYYKIS</sequence>
<dbReference type="OrthoDB" id="1048788at2"/>
<organism evidence="2 3">
    <name type="scientific">Chitinophaga parva</name>
    <dbReference type="NCBI Taxonomy" id="2169414"/>
    <lineage>
        <taxon>Bacteria</taxon>
        <taxon>Pseudomonadati</taxon>
        <taxon>Bacteroidota</taxon>
        <taxon>Chitinophagia</taxon>
        <taxon>Chitinophagales</taxon>
        <taxon>Chitinophagaceae</taxon>
        <taxon>Chitinophaga</taxon>
    </lineage>
</organism>
<protein>
    <recommendedName>
        <fullName evidence="4">DUF3810 domain-containing protein</fullName>
    </recommendedName>
</protein>
<dbReference type="Pfam" id="PF12725">
    <property type="entry name" value="DUF3810"/>
    <property type="match status" value="1"/>
</dbReference>
<feature type="transmembrane region" description="Helical" evidence="1">
    <location>
        <begin position="92"/>
        <end position="115"/>
    </location>
</feature>